<dbReference type="InterPro" id="IPR036397">
    <property type="entry name" value="RNaseH_sf"/>
</dbReference>
<feature type="domain" description="RNase H type-1" evidence="1">
    <location>
        <begin position="1"/>
        <end position="140"/>
    </location>
</feature>
<gene>
    <name evidence="2" type="ORF">CVT26_004037</name>
</gene>
<evidence type="ECO:0000313" key="2">
    <source>
        <dbReference type="EMBL" id="PPQ86788.1"/>
    </source>
</evidence>
<dbReference type="InterPro" id="IPR002156">
    <property type="entry name" value="RNaseH_domain"/>
</dbReference>
<organism evidence="2 3">
    <name type="scientific">Gymnopilus dilepis</name>
    <dbReference type="NCBI Taxonomy" id="231916"/>
    <lineage>
        <taxon>Eukaryota</taxon>
        <taxon>Fungi</taxon>
        <taxon>Dikarya</taxon>
        <taxon>Basidiomycota</taxon>
        <taxon>Agaricomycotina</taxon>
        <taxon>Agaricomycetes</taxon>
        <taxon>Agaricomycetidae</taxon>
        <taxon>Agaricales</taxon>
        <taxon>Agaricineae</taxon>
        <taxon>Hymenogastraceae</taxon>
        <taxon>Gymnopilus</taxon>
    </lineage>
</organism>
<keyword evidence="3" id="KW-1185">Reference proteome</keyword>
<dbReference type="InParanoid" id="A0A409X7M4"/>
<dbReference type="EMBL" id="NHYE01004010">
    <property type="protein sequence ID" value="PPQ86788.1"/>
    <property type="molecule type" value="Genomic_DNA"/>
</dbReference>
<proteinExistence type="predicted"/>
<dbReference type="CDD" id="cd09276">
    <property type="entry name" value="Rnase_HI_RT_non_LTR"/>
    <property type="match status" value="1"/>
</dbReference>
<dbReference type="STRING" id="231916.A0A409X7M4"/>
<dbReference type="GO" id="GO:0004523">
    <property type="term" value="F:RNA-DNA hybrid ribonuclease activity"/>
    <property type="evidence" value="ECO:0007669"/>
    <property type="project" value="InterPro"/>
</dbReference>
<reference evidence="2 3" key="1">
    <citation type="journal article" date="2018" name="Evol. Lett.">
        <title>Horizontal gene cluster transfer increased hallucinogenic mushroom diversity.</title>
        <authorList>
            <person name="Reynolds H.T."/>
            <person name="Vijayakumar V."/>
            <person name="Gluck-Thaler E."/>
            <person name="Korotkin H.B."/>
            <person name="Matheny P.B."/>
            <person name="Slot J.C."/>
        </authorList>
    </citation>
    <scope>NUCLEOTIDE SEQUENCE [LARGE SCALE GENOMIC DNA]</scope>
    <source>
        <strain evidence="2 3">SRW20</strain>
    </source>
</reference>
<dbReference type="AlphaFoldDB" id="A0A409X7M4"/>
<sequence length="299" mass="34362">IVQACSGKDGGIGAAAVLYEGRREPTSARWHLGTSKEHTVFEGECVGQLLGLRLLQEQTKRRLYNSITTVSIAVDNQSSLRRHARRDPQPGAYIIEEIHSTYKKLKQQHPNFRIKFRWVPGHEGIEGSERADEEAKIASEGAEGNKAAAKGILKKELPLPRYRKIEKIDPSPRFRILTKGMARRSASLLVQLRTEHVPLKAYLHKFKLADEPTCERCNQETPETVIRFLKQCPAYQRQRRQLKHSIGHERDVDLTLLADKDNIRHLFKYIKDTGRFNETHGDVEIPERRDDDDEDNESW</sequence>
<dbReference type="Gene3D" id="3.30.420.10">
    <property type="entry name" value="Ribonuclease H-like superfamily/Ribonuclease H"/>
    <property type="match status" value="1"/>
</dbReference>
<feature type="non-terminal residue" evidence="2">
    <location>
        <position position="1"/>
    </location>
</feature>
<comment type="caution">
    <text evidence="2">The sequence shown here is derived from an EMBL/GenBank/DDBJ whole genome shotgun (WGS) entry which is preliminary data.</text>
</comment>
<evidence type="ECO:0000259" key="1">
    <source>
        <dbReference type="PROSITE" id="PS50879"/>
    </source>
</evidence>
<accession>A0A409X7M4</accession>
<protein>
    <recommendedName>
        <fullName evidence="1">RNase H type-1 domain-containing protein</fullName>
    </recommendedName>
</protein>
<dbReference type="OrthoDB" id="3267074at2759"/>
<evidence type="ECO:0000313" key="3">
    <source>
        <dbReference type="Proteomes" id="UP000284706"/>
    </source>
</evidence>
<name>A0A409X7M4_9AGAR</name>
<dbReference type="Proteomes" id="UP000284706">
    <property type="component" value="Unassembled WGS sequence"/>
</dbReference>
<dbReference type="PROSITE" id="PS50879">
    <property type="entry name" value="RNASE_H_1"/>
    <property type="match status" value="1"/>
</dbReference>
<dbReference type="InterPro" id="IPR012337">
    <property type="entry name" value="RNaseH-like_sf"/>
</dbReference>
<dbReference type="GO" id="GO:0003676">
    <property type="term" value="F:nucleic acid binding"/>
    <property type="evidence" value="ECO:0007669"/>
    <property type="project" value="InterPro"/>
</dbReference>
<dbReference type="SUPFAM" id="SSF53098">
    <property type="entry name" value="Ribonuclease H-like"/>
    <property type="match status" value="1"/>
</dbReference>